<organism evidence="1 2">
    <name type="scientific">Janthinobacterium lividum</name>
    <dbReference type="NCBI Taxonomy" id="29581"/>
    <lineage>
        <taxon>Bacteria</taxon>
        <taxon>Pseudomonadati</taxon>
        <taxon>Pseudomonadota</taxon>
        <taxon>Betaproteobacteria</taxon>
        <taxon>Burkholderiales</taxon>
        <taxon>Oxalobacteraceae</taxon>
        <taxon>Janthinobacterium</taxon>
    </lineage>
</organism>
<evidence type="ECO:0000313" key="2">
    <source>
        <dbReference type="Proteomes" id="UP000092634"/>
    </source>
</evidence>
<dbReference type="InterPro" id="IPR014710">
    <property type="entry name" value="RmlC-like_jellyroll"/>
</dbReference>
<dbReference type="Proteomes" id="UP000092634">
    <property type="component" value="Unassembled WGS sequence"/>
</dbReference>
<dbReference type="SUPFAM" id="SSF51182">
    <property type="entry name" value="RmlC-like cupins"/>
    <property type="match status" value="1"/>
</dbReference>
<dbReference type="AlphaFoldDB" id="A0A1E8PTA2"/>
<protein>
    <submittedName>
        <fullName evidence="1">HutD/Ves family protein</fullName>
    </submittedName>
</protein>
<name>A0A1E8PTA2_9BURK</name>
<evidence type="ECO:0000313" key="1">
    <source>
        <dbReference type="EMBL" id="OFJ49317.1"/>
    </source>
</evidence>
<comment type="caution">
    <text evidence="1">The sequence shown here is derived from an EMBL/GenBank/DDBJ whole genome shotgun (WGS) entry which is preliminary data.</text>
</comment>
<dbReference type="PANTHER" id="PTHR37943:SF1">
    <property type="entry name" value="PROTEIN VES"/>
    <property type="match status" value="1"/>
</dbReference>
<reference evidence="1 2" key="1">
    <citation type="submission" date="2016-10" db="EMBL/GenBank/DDBJ databases">
        <title>Updated version of Genome Assembly of Janthinobacterium lividum ERGS5:01.</title>
        <authorList>
            <person name="Kumar R."/>
            <person name="Acharya V."/>
            <person name="Singh D."/>
        </authorList>
    </citation>
    <scope>NUCLEOTIDE SEQUENCE [LARGE SCALE GENOMIC DNA]</scope>
    <source>
        <strain evidence="1 2">ERGS5:01</strain>
    </source>
</reference>
<dbReference type="EMBL" id="MAQB02000001">
    <property type="protein sequence ID" value="OFJ49317.1"/>
    <property type="molecule type" value="Genomic_DNA"/>
</dbReference>
<sequence length="191" mass="20851">MATFIPHECLRATPWKNGGGSTTEIAIAPEGAGFDNFDWRISLATITASGPFSSFPGIDRSLMLVDGDSVQLTLDGTRKVVLNAAQPMLWFPGEAAVVAHVKALTTDFNVMTRRDRCRHQLEKIKAPGKLSRRSTTTLLFVAGAGAVLARGGDQQFALARYDTLLLDADDAQEWRLDALQRSAVFRVDLFI</sequence>
<dbReference type="Pfam" id="PF05962">
    <property type="entry name" value="HutD"/>
    <property type="match status" value="1"/>
</dbReference>
<accession>A0A1E8PTA2</accession>
<dbReference type="CDD" id="cd20293">
    <property type="entry name" value="cupin_HutD_N"/>
    <property type="match status" value="1"/>
</dbReference>
<dbReference type="Gene3D" id="2.60.120.10">
    <property type="entry name" value="Jelly Rolls"/>
    <property type="match status" value="1"/>
</dbReference>
<dbReference type="PANTHER" id="PTHR37943">
    <property type="entry name" value="PROTEIN VES"/>
    <property type="match status" value="1"/>
</dbReference>
<proteinExistence type="predicted"/>
<dbReference type="InterPro" id="IPR011051">
    <property type="entry name" value="RmlC_Cupin_sf"/>
</dbReference>
<gene>
    <name evidence="1" type="ORF">BA896_010940</name>
</gene>
<dbReference type="InterPro" id="IPR010282">
    <property type="entry name" value="Uncharacterised_HutD/Ves"/>
</dbReference>